<keyword evidence="6" id="KW-1133">Transmembrane helix</keyword>
<proteinExistence type="inferred from homology"/>
<reference evidence="9 11" key="4">
    <citation type="journal article" date="2016" name="Genome Announc.">
        <title>Draft Genome Sequence of Oceanobacillus picturae Heshi-B3, Isolated from Fermented Rice Bran in a Traditional Japanese Seafood Dish.</title>
        <authorList>
            <person name="Akuzawa S."/>
            <person name="Nagaoka J."/>
            <person name="Kanekatsu M."/>
            <person name="Kanesaki Y."/>
            <person name="Suzuki T."/>
        </authorList>
    </citation>
    <scope>NUCLEOTIDE SEQUENCE [LARGE SCALE GENOMIC DNA]</scope>
    <source>
        <strain evidence="9 11">Heshi-B3</strain>
    </source>
</reference>
<evidence type="ECO:0000313" key="10">
    <source>
        <dbReference type="Proteomes" id="UP000028863"/>
    </source>
</evidence>
<keyword evidence="3" id="KW-0378">Hydrolase</keyword>
<dbReference type="PROSITE" id="PS50106">
    <property type="entry name" value="PDZ"/>
    <property type="match status" value="1"/>
</dbReference>
<organism evidence="8 10">
    <name type="scientific">Oceanobacillus picturae</name>
    <dbReference type="NCBI Taxonomy" id="171693"/>
    <lineage>
        <taxon>Bacteria</taxon>
        <taxon>Bacillati</taxon>
        <taxon>Bacillota</taxon>
        <taxon>Bacilli</taxon>
        <taxon>Bacillales</taxon>
        <taxon>Bacillaceae</taxon>
        <taxon>Oceanobacillus</taxon>
    </lineage>
</organism>
<dbReference type="eggNOG" id="COG0265">
    <property type="taxonomic scope" value="Bacteria"/>
</dbReference>
<evidence type="ECO:0000313" key="11">
    <source>
        <dbReference type="Proteomes" id="UP000052946"/>
    </source>
</evidence>
<dbReference type="SUPFAM" id="SSF50156">
    <property type="entry name" value="PDZ domain-like"/>
    <property type="match status" value="1"/>
</dbReference>
<dbReference type="PANTHER" id="PTHR43343:SF3">
    <property type="entry name" value="PROTEASE DO-LIKE 8, CHLOROPLASTIC"/>
    <property type="match status" value="1"/>
</dbReference>
<evidence type="ECO:0000313" key="9">
    <source>
        <dbReference type="EMBL" id="GAQ16647.1"/>
    </source>
</evidence>
<protein>
    <submittedName>
        <fullName evidence="8">Serine protease Do-like HtrA</fullName>
    </submittedName>
</protein>
<dbReference type="InterPro" id="IPR001940">
    <property type="entry name" value="Peptidase_S1C"/>
</dbReference>
<sequence length="449" mass="47675">MDQDKYNPNHQGEQERNERQEISDQNLEQDSGTENDNYLMQQQHTVHHESTPAEQRSENVKPTKSKSGLHFILGGLSGGIVSVALIIALIMTNIIPINTSSSASGGDGANSSSTPDIVQTLASDDATLSSSIEETAKAVVGVSNMQQQNVWTDSQEAGTGSGIVYKKENGKAYVVTNQHVVEGAEEVEVVLDDEEHINATVLGTDSLTDLAVLEVDGEKIDTVASIGSSEDLTVGETVVAIGNPLGIEFANTITKGIVSGLNRSVSMDTNGDQQADWVTEVIQTDAAINPGNSGGALVNGNGEVIGINSMKIAREEVEGIGFAIPMDTALPIMDQLEQNGEIERPLIGISTASLSQVPAQFRSEIELPEKVDGGMVIADVQAGSSAETAGLQRFDVITQINGNSITSILELRKFLYSDAAVGDTVEIEYYRDGEQKTAEVTLQAGETEQ</sequence>
<dbReference type="Gene3D" id="2.40.10.10">
    <property type="entry name" value="Trypsin-like serine proteases"/>
    <property type="match status" value="2"/>
</dbReference>
<feature type="transmembrane region" description="Helical" evidence="6">
    <location>
        <begin position="71"/>
        <end position="91"/>
    </location>
</feature>
<dbReference type="GO" id="GO:0006508">
    <property type="term" value="P:proteolysis"/>
    <property type="evidence" value="ECO:0007669"/>
    <property type="project" value="UniProtKB-KW"/>
</dbReference>
<dbReference type="CDD" id="cd06781">
    <property type="entry name" value="cpPDZ_BsHtra-like"/>
    <property type="match status" value="1"/>
</dbReference>
<reference evidence="11" key="3">
    <citation type="submission" date="2015-07" db="EMBL/GenBank/DDBJ databases">
        <title>Draft Genome Sequence of Oceanobacillus picturae Heshi-B3 that Was Isolated from Fermented Rice Bran with Aging Salted Mackerel, Which Was Named Heshiko as Traditional Fermented Seafood in Japan.</title>
        <authorList>
            <person name="Akuzawa S."/>
            <person name="Nakagawa J."/>
            <person name="Kanekatsu T."/>
            <person name="Kanesaki Y."/>
            <person name="Suzuki T."/>
        </authorList>
    </citation>
    <scope>NUCLEOTIDE SEQUENCE [LARGE SCALE GENOMIC DNA]</scope>
    <source>
        <strain evidence="11">Heshi-B3</strain>
    </source>
</reference>
<feature type="compositionally biased region" description="Polar residues" evidence="5">
    <location>
        <begin position="23"/>
        <end position="44"/>
    </location>
</feature>
<dbReference type="InterPro" id="IPR051201">
    <property type="entry name" value="Chloro_Bact_Ser_Proteases"/>
</dbReference>
<evidence type="ECO:0000256" key="5">
    <source>
        <dbReference type="SAM" id="MobiDB-lite"/>
    </source>
</evidence>
<dbReference type="Pfam" id="PF13180">
    <property type="entry name" value="PDZ_2"/>
    <property type="match status" value="1"/>
</dbReference>
<keyword evidence="10" id="KW-1185">Reference proteome</keyword>
<reference evidence="8 10" key="2">
    <citation type="submission" date="2014-03" db="EMBL/GenBank/DDBJ databases">
        <authorList>
            <person name="Urmite Genomes U."/>
        </authorList>
    </citation>
    <scope>NUCLEOTIDE SEQUENCE [LARGE SCALE GENOMIC DNA]</scope>
    <source>
        <strain evidence="8 10">S1</strain>
    </source>
</reference>
<name>W9AF47_9BACI</name>
<dbReference type="Pfam" id="PF13365">
    <property type="entry name" value="Trypsin_2"/>
    <property type="match status" value="1"/>
</dbReference>
<keyword evidence="2 8" id="KW-0645">Protease</keyword>
<dbReference type="EMBL" id="BBXV01000008">
    <property type="protein sequence ID" value="GAQ16647.1"/>
    <property type="molecule type" value="Genomic_DNA"/>
</dbReference>
<feature type="compositionally biased region" description="Basic and acidic residues" evidence="5">
    <location>
        <begin position="46"/>
        <end position="61"/>
    </location>
</feature>
<dbReference type="AlphaFoldDB" id="W9AF47"/>
<dbReference type="PRINTS" id="PR00834">
    <property type="entry name" value="PROTEASES2C"/>
</dbReference>
<dbReference type="InterPro" id="IPR043504">
    <property type="entry name" value="Peptidase_S1_PA_chymotrypsin"/>
</dbReference>
<evidence type="ECO:0000256" key="6">
    <source>
        <dbReference type="SAM" id="Phobius"/>
    </source>
</evidence>
<comment type="similarity">
    <text evidence="1">Belongs to the peptidase S1C family.</text>
</comment>
<keyword evidence="6" id="KW-0472">Membrane</keyword>
<dbReference type="PANTHER" id="PTHR43343">
    <property type="entry name" value="PEPTIDASE S12"/>
    <property type="match status" value="1"/>
</dbReference>
<evidence type="ECO:0000259" key="7">
    <source>
        <dbReference type="PROSITE" id="PS50106"/>
    </source>
</evidence>
<evidence type="ECO:0000256" key="4">
    <source>
        <dbReference type="ARBA" id="ARBA00022825"/>
    </source>
</evidence>
<evidence type="ECO:0000256" key="1">
    <source>
        <dbReference type="ARBA" id="ARBA00010541"/>
    </source>
</evidence>
<dbReference type="SMART" id="SM00228">
    <property type="entry name" value="PDZ"/>
    <property type="match status" value="1"/>
</dbReference>
<feature type="domain" description="PDZ" evidence="7">
    <location>
        <begin position="333"/>
        <end position="408"/>
    </location>
</feature>
<dbReference type="Proteomes" id="UP000052946">
    <property type="component" value="Unassembled WGS sequence"/>
</dbReference>
<keyword evidence="4" id="KW-0720">Serine protease</keyword>
<dbReference type="Proteomes" id="UP000028863">
    <property type="component" value="Unassembled WGS sequence"/>
</dbReference>
<evidence type="ECO:0000313" key="8">
    <source>
        <dbReference type="EMBL" id="CDO04073.1"/>
    </source>
</evidence>
<dbReference type="SUPFAM" id="SSF50494">
    <property type="entry name" value="Trypsin-like serine proteases"/>
    <property type="match status" value="1"/>
</dbReference>
<feature type="compositionally biased region" description="Basic and acidic residues" evidence="5">
    <location>
        <begin position="1"/>
        <end position="22"/>
    </location>
</feature>
<keyword evidence="6" id="KW-0812">Transmembrane</keyword>
<dbReference type="InterPro" id="IPR036034">
    <property type="entry name" value="PDZ_sf"/>
</dbReference>
<accession>W9AF47</accession>
<dbReference type="GO" id="GO:0004252">
    <property type="term" value="F:serine-type endopeptidase activity"/>
    <property type="evidence" value="ECO:0007669"/>
    <property type="project" value="InterPro"/>
</dbReference>
<reference evidence="8 10" key="1">
    <citation type="submission" date="2014-03" db="EMBL/GenBank/DDBJ databases">
        <title>Draft genome sequencing of Oceanobacillus picturae strain S1 isolated from human gut.</title>
        <authorList>
            <person name="Croce O."/>
            <person name="Lagier J.C."/>
            <person name="Raoult D."/>
        </authorList>
    </citation>
    <scope>NUCLEOTIDE SEQUENCE [LARGE SCALE GENOMIC DNA]</scope>
    <source>
        <strain evidence="8 10">S1</strain>
    </source>
</reference>
<dbReference type="InterPro" id="IPR001478">
    <property type="entry name" value="PDZ"/>
</dbReference>
<comment type="caution">
    <text evidence="8">The sequence shown here is derived from an EMBL/GenBank/DDBJ whole genome shotgun (WGS) entry which is preliminary data.</text>
</comment>
<dbReference type="MEROPS" id="S01.364"/>
<dbReference type="FunFam" id="2.40.10.10:FF:000001">
    <property type="entry name" value="Periplasmic serine protease DegS"/>
    <property type="match status" value="1"/>
</dbReference>
<dbReference type="RefSeq" id="WP_081779441.1">
    <property type="nucleotide sequence ID" value="NZ_BBXV01000008.1"/>
</dbReference>
<dbReference type="Gene3D" id="2.30.42.10">
    <property type="match status" value="1"/>
</dbReference>
<dbReference type="STRING" id="171693.BN988_02614"/>
<gene>
    <name evidence="8" type="primary">htrA_2</name>
    <name evidence="8" type="ORF">BN988_02614</name>
    <name evidence="9" type="ORF">OPHB3_0571</name>
</gene>
<dbReference type="EMBL" id="CCAX010000002">
    <property type="protein sequence ID" value="CDO04073.1"/>
    <property type="molecule type" value="Genomic_DNA"/>
</dbReference>
<dbReference type="InterPro" id="IPR009003">
    <property type="entry name" value="Peptidase_S1_PA"/>
</dbReference>
<evidence type="ECO:0000256" key="3">
    <source>
        <dbReference type="ARBA" id="ARBA00022801"/>
    </source>
</evidence>
<evidence type="ECO:0000256" key="2">
    <source>
        <dbReference type="ARBA" id="ARBA00022670"/>
    </source>
</evidence>
<feature type="region of interest" description="Disordered" evidence="5">
    <location>
        <begin position="1"/>
        <end position="63"/>
    </location>
</feature>